<gene>
    <name evidence="3" type="ORF">MPH_03426</name>
</gene>
<proteinExistence type="predicted"/>
<evidence type="ECO:0000256" key="1">
    <source>
        <dbReference type="SAM" id="MobiDB-lite"/>
    </source>
</evidence>
<evidence type="ECO:0000256" key="2">
    <source>
        <dbReference type="SAM" id="SignalP"/>
    </source>
</evidence>
<feature type="signal peptide" evidence="2">
    <location>
        <begin position="1"/>
        <end position="20"/>
    </location>
</feature>
<dbReference type="EMBL" id="AHHD01000163">
    <property type="protein sequence ID" value="EKG19562.1"/>
    <property type="molecule type" value="Genomic_DNA"/>
</dbReference>
<evidence type="ECO:0000313" key="3">
    <source>
        <dbReference type="EMBL" id="EKG19562.1"/>
    </source>
</evidence>
<feature type="region of interest" description="Disordered" evidence="1">
    <location>
        <begin position="20"/>
        <end position="49"/>
    </location>
</feature>
<dbReference type="InParanoid" id="K2S3I6"/>
<evidence type="ECO:0000313" key="4">
    <source>
        <dbReference type="Proteomes" id="UP000007129"/>
    </source>
</evidence>
<dbReference type="VEuPathDB" id="FungiDB:MPH_03426"/>
<name>K2S3I6_MACPH</name>
<feature type="chain" id="PRO_5003864520" evidence="2">
    <location>
        <begin position="21"/>
        <end position="148"/>
    </location>
</feature>
<protein>
    <submittedName>
        <fullName evidence="3">Uncharacterized protein</fullName>
    </submittedName>
</protein>
<reference evidence="3 4" key="1">
    <citation type="journal article" date="2012" name="BMC Genomics">
        <title>Tools to kill: Genome of one of the most destructive plant pathogenic fungi Macrophomina phaseolina.</title>
        <authorList>
            <person name="Islam M.S."/>
            <person name="Haque M.S."/>
            <person name="Islam M.M."/>
            <person name="Emdad E.M."/>
            <person name="Halim A."/>
            <person name="Hossen Q.M.M."/>
            <person name="Hossain M.Z."/>
            <person name="Ahmed B."/>
            <person name="Rahim S."/>
            <person name="Rahman M.S."/>
            <person name="Alam M.M."/>
            <person name="Hou S."/>
            <person name="Wan X."/>
            <person name="Saito J.A."/>
            <person name="Alam M."/>
        </authorList>
    </citation>
    <scope>NUCLEOTIDE SEQUENCE [LARGE SCALE GENOMIC DNA]</scope>
    <source>
        <strain evidence="3 4">MS6</strain>
    </source>
</reference>
<organism evidence="3 4">
    <name type="scientific">Macrophomina phaseolina (strain MS6)</name>
    <name type="common">Charcoal rot fungus</name>
    <dbReference type="NCBI Taxonomy" id="1126212"/>
    <lineage>
        <taxon>Eukaryota</taxon>
        <taxon>Fungi</taxon>
        <taxon>Dikarya</taxon>
        <taxon>Ascomycota</taxon>
        <taxon>Pezizomycotina</taxon>
        <taxon>Dothideomycetes</taxon>
        <taxon>Dothideomycetes incertae sedis</taxon>
        <taxon>Botryosphaeriales</taxon>
        <taxon>Botryosphaeriaceae</taxon>
        <taxon>Macrophomina</taxon>
    </lineage>
</organism>
<dbReference type="AlphaFoldDB" id="K2S3I6"/>
<sequence length="148" mass="16420">MKSSLSILTLLAAALSMAAPAPEPEADPNNPWDKTYPFDPRPLPRPDDNGGFGTTGCNACFNFNCPQQTLWPAPGCNSDCNTLYNPTGCRACYTDSQLVPLLACQCRNQQQSPGWTKVRNNRQFWPPGFNLWNADDYCSVSTQPYHWA</sequence>
<comment type="caution">
    <text evidence="3">The sequence shown here is derived from an EMBL/GenBank/DDBJ whole genome shotgun (WGS) entry which is preliminary data.</text>
</comment>
<dbReference type="Proteomes" id="UP000007129">
    <property type="component" value="Unassembled WGS sequence"/>
</dbReference>
<keyword evidence="2" id="KW-0732">Signal</keyword>
<dbReference type="HOGENOM" id="CLU_1759151_0_0_1"/>
<accession>K2S3I6</accession>